<comment type="subcellular location">
    <subcellularLocation>
        <location evidence="1 5">Nucleus</location>
    </subcellularLocation>
</comment>
<reference evidence="8" key="1">
    <citation type="submission" date="2023-11" db="EMBL/GenBank/DDBJ databases">
        <title>Genome assemblies of two species of porcelain crab, Petrolisthes cinctipes and Petrolisthes manimaculis (Anomura: Porcellanidae).</title>
        <authorList>
            <person name="Angst P."/>
        </authorList>
    </citation>
    <scope>NUCLEOTIDE SEQUENCE</scope>
    <source>
        <strain evidence="8">PB745_02</strain>
        <tissue evidence="8">Gill</tissue>
    </source>
</reference>
<gene>
    <name evidence="8" type="ORF">Pmani_016564</name>
</gene>
<accession>A0AAE1U695</accession>
<feature type="compositionally biased region" description="Basic and acidic residues" evidence="6">
    <location>
        <begin position="415"/>
        <end position="426"/>
    </location>
</feature>
<dbReference type="InterPro" id="IPR003822">
    <property type="entry name" value="PAH"/>
</dbReference>
<dbReference type="Proteomes" id="UP001292094">
    <property type="component" value="Unassembled WGS sequence"/>
</dbReference>
<keyword evidence="9" id="KW-1185">Reference proteome</keyword>
<keyword evidence="3" id="KW-0804">Transcription</keyword>
<evidence type="ECO:0000313" key="8">
    <source>
        <dbReference type="EMBL" id="KAK4311973.1"/>
    </source>
</evidence>
<dbReference type="GO" id="GO:0003712">
    <property type="term" value="F:transcription coregulator activity"/>
    <property type="evidence" value="ECO:0007669"/>
    <property type="project" value="TreeGrafter"/>
</dbReference>
<keyword evidence="4 5" id="KW-0539">Nucleus</keyword>
<evidence type="ECO:0000256" key="2">
    <source>
        <dbReference type="ARBA" id="ARBA00023015"/>
    </source>
</evidence>
<evidence type="ECO:0000256" key="1">
    <source>
        <dbReference type="ARBA" id="ARBA00004123"/>
    </source>
</evidence>
<dbReference type="InterPro" id="IPR001005">
    <property type="entry name" value="SANT/Myb"/>
</dbReference>
<keyword evidence="2" id="KW-0805">Transcription regulation</keyword>
<dbReference type="Pfam" id="PF02671">
    <property type="entry name" value="PAH"/>
    <property type="match status" value="1"/>
</dbReference>
<dbReference type="Pfam" id="PF21227">
    <property type="entry name" value="Myb_DNA-binding_7"/>
    <property type="match status" value="1"/>
</dbReference>
<feature type="compositionally biased region" description="Low complexity" evidence="6">
    <location>
        <begin position="650"/>
        <end position="671"/>
    </location>
</feature>
<dbReference type="AlphaFoldDB" id="A0AAE1U695"/>
<dbReference type="PANTHER" id="PTHR16088:SF3">
    <property type="entry name" value="GON-4-LIKE PROTEIN"/>
    <property type="match status" value="1"/>
</dbReference>
<feature type="region of interest" description="Disordered" evidence="6">
    <location>
        <begin position="415"/>
        <end position="455"/>
    </location>
</feature>
<feature type="region of interest" description="Disordered" evidence="6">
    <location>
        <begin position="640"/>
        <end position="675"/>
    </location>
</feature>
<feature type="region of interest" description="Disordered" evidence="6">
    <location>
        <begin position="464"/>
        <end position="483"/>
    </location>
</feature>
<dbReference type="Gene3D" id="1.20.1160.11">
    <property type="entry name" value="Paired amphipathic helix"/>
    <property type="match status" value="1"/>
</dbReference>
<dbReference type="PANTHER" id="PTHR16088">
    <property type="entry name" value="YY1 ASSOCIATED PROTEIN-RELATED"/>
    <property type="match status" value="1"/>
</dbReference>
<feature type="compositionally biased region" description="Acidic residues" evidence="6">
    <location>
        <begin position="46"/>
        <end position="85"/>
    </location>
</feature>
<dbReference type="InterPro" id="IPR052435">
    <property type="entry name" value="YY1-Transcr_Regul"/>
</dbReference>
<feature type="compositionally biased region" description="Gly residues" evidence="6">
    <location>
        <begin position="108"/>
        <end position="121"/>
    </location>
</feature>
<comment type="caution">
    <text evidence="8">The sequence shown here is derived from an EMBL/GenBank/DDBJ whole genome shotgun (WGS) entry which is preliminary data.</text>
</comment>
<dbReference type="InterPro" id="IPR036600">
    <property type="entry name" value="PAH_sf"/>
</dbReference>
<dbReference type="SUPFAM" id="SSF46689">
    <property type="entry name" value="Homeodomain-like"/>
    <property type="match status" value="1"/>
</dbReference>
<sequence>MKDSVVSSGGDGDLVPLEDHLINTTTTTSTTTSSTSKSSSTKQFEDDALEYLDEEEEEEEEVEEEEDDEEEEEEEEEDDEEENIEAEQQREEHLAALLKASSTISLRRGGGGSGGGGGEWGGMDKRLAGDLNQGGRRLSKQQQRLQARITALTNTPDTNTQDKVMAQSYLTRVREALVSKEPTAFKTFLNLLSEFMEKQDSSPLDLYKQLSEVLKDHPQLSEEFVSFLLPQQAIAIGKYAQYCAIHRMRDFLEKLELQFGSQPQYIQKIMRQLQVLQSRHHLDSDEVKAAMTPLLRYPHLVECFSQCFSSQPPTHSLPDDFEEICLERGESPDSVESLVLPDDHLHTTTSPSHCVCVCHAMKGGTEASQLSPPHPHTTRTDHCQSCALRFSEGRVYLQCGKTLRPAKVTYQAVKNEHTEEDKKHQDATTNNQQQQQHQQHSNVSECSGDGGVTGKVKAVGKAKPSLVKDSCDNTPPRDGSGQGVASVISTAVSGLDTSTFYSLETSPVISSENTTLGFGGDGSPSAGKTLAVGPGVRTTMSGAEDTCNTHTVSTMSLTLPTPVSTMNLTPVSTMNLTPVSTMNLTPVSTMNLTPVSTMNLTPVSTMNLTFTTPPVSTTMSLTLPTTPTRQQQHTTSLDTYYSGGDTLSLSPTPTAATGSGSATTTTATTTSDKQWSKDEDQTILMTVQERGVSEEVFRDVACLLATRNTQEVTERFNTLLNLMMEEVSDVEETVSVSSDDSSVW</sequence>
<dbReference type="EMBL" id="JAWZYT010001456">
    <property type="protein sequence ID" value="KAK4311973.1"/>
    <property type="molecule type" value="Genomic_DNA"/>
</dbReference>
<name>A0AAE1U695_9EUCA</name>
<evidence type="ECO:0000256" key="4">
    <source>
        <dbReference type="ARBA" id="ARBA00023242"/>
    </source>
</evidence>
<feature type="region of interest" description="Disordered" evidence="6">
    <location>
        <begin position="1"/>
        <end position="122"/>
    </location>
</feature>
<feature type="compositionally biased region" description="Low complexity" evidence="6">
    <location>
        <begin position="24"/>
        <end position="42"/>
    </location>
</feature>
<dbReference type="GO" id="GO:0006355">
    <property type="term" value="P:regulation of DNA-templated transcription"/>
    <property type="evidence" value="ECO:0007669"/>
    <property type="project" value="InterPro"/>
</dbReference>
<dbReference type="Gene3D" id="1.10.10.60">
    <property type="entry name" value="Homeodomain-like"/>
    <property type="match status" value="1"/>
</dbReference>
<evidence type="ECO:0000259" key="7">
    <source>
        <dbReference type="PROSITE" id="PS50090"/>
    </source>
</evidence>
<evidence type="ECO:0000256" key="6">
    <source>
        <dbReference type="SAM" id="MobiDB-lite"/>
    </source>
</evidence>
<dbReference type="InterPro" id="IPR009057">
    <property type="entry name" value="Homeodomain-like_sf"/>
</dbReference>
<protein>
    <recommendedName>
        <fullName evidence="7">Myb-like domain-containing protein</fullName>
    </recommendedName>
</protein>
<evidence type="ECO:0000256" key="5">
    <source>
        <dbReference type="PROSITE-ProRule" id="PRU00810"/>
    </source>
</evidence>
<organism evidence="8 9">
    <name type="scientific">Petrolisthes manimaculis</name>
    <dbReference type="NCBI Taxonomy" id="1843537"/>
    <lineage>
        <taxon>Eukaryota</taxon>
        <taxon>Metazoa</taxon>
        <taxon>Ecdysozoa</taxon>
        <taxon>Arthropoda</taxon>
        <taxon>Crustacea</taxon>
        <taxon>Multicrustacea</taxon>
        <taxon>Malacostraca</taxon>
        <taxon>Eumalacostraca</taxon>
        <taxon>Eucarida</taxon>
        <taxon>Decapoda</taxon>
        <taxon>Pleocyemata</taxon>
        <taxon>Anomura</taxon>
        <taxon>Galatheoidea</taxon>
        <taxon>Porcellanidae</taxon>
        <taxon>Petrolisthes</taxon>
    </lineage>
</organism>
<evidence type="ECO:0000313" key="9">
    <source>
        <dbReference type="Proteomes" id="UP001292094"/>
    </source>
</evidence>
<dbReference type="PROSITE" id="PS51477">
    <property type="entry name" value="PAH"/>
    <property type="match status" value="1"/>
</dbReference>
<dbReference type="SUPFAM" id="SSF47762">
    <property type="entry name" value="PAH2 domain"/>
    <property type="match status" value="1"/>
</dbReference>
<evidence type="ECO:0000256" key="3">
    <source>
        <dbReference type="ARBA" id="ARBA00023163"/>
    </source>
</evidence>
<proteinExistence type="predicted"/>
<dbReference type="PROSITE" id="PS50090">
    <property type="entry name" value="MYB_LIKE"/>
    <property type="match status" value="1"/>
</dbReference>
<feature type="domain" description="Myb-like" evidence="7">
    <location>
        <begin position="675"/>
        <end position="720"/>
    </location>
</feature>
<dbReference type="GO" id="GO:0005634">
    <property type="term" value="C:nucleus"/>
    <property type="evidence" value="ECO:0007669"/>
    <property type="project" value="UniProtKB-SubCell"/>
</dbReference>